<evidence type="ECO:0000313" key="3">
    <source>
        <dbReference type="RefSeq" id="XP_035578367.1"/>
    </source>
</evidence>
<accession>A0A6P9FCV4</accession>
<organism evidence="2 3">
    <name type="scientific">Zalophus californianus</name>
    <name type="common">California sealion</name>
    <dbReference type="NCBI Taxonomy" id="9704"/>
    <lineage>
        <taxon>Eukaryota</taxon>
        <taxon>Metazoa</taxon>
        <taxon>Chordata</taxon>
        <taxon>Craniata</taxon>
        <taxon>Vertebrata</taxon>
        <taxon>Euteleostomi</taxon>
        <taxon>Mammalia</taxon>
        <taxon>Eutheria</taxon>
        <taxon>Laurasiatheria</taxon>
        <taxon>Carnivora</taxon>
        <taxon>Caniformia</taxon>
        <taxon>Pinnipedia</taxon>
        <taxon>Otariidae</taxon>
        <taxon>Zalophus</taxon>
    </lineage>
</organism>
<name>A0A6P9FCV4_ZALCA</name>
<feature type="compositionally biased region" description="Polar residues" evidence="1">
    <location>
        <begin position="21"/>
        <end position="33"/>
    </location>
</feature>
<protein>
    <submittedName>
        <fullName evidence="3">Uncharacterized protein LOC113932967 isoform X2</fullName>
    </submittedName>
</protein>
<dbReference type="GeneID" id="113932967"/>
<sequence>MGRGTHRRGFRRGRPDMHFEQLTQVDLRGTSSGETKEKPLQSCRGRRMRLSRGSEDGRSGQTPGSWAGLVPHRLGKGEGPDVGGHYLEGAEAAVGDTAEYGEGCWPVGSWEHAGRGESRMKGRVPGTTLEEAEKKRSWRLRREAGAGLGKWLLKTRQLQEKILGENLKENAFSLKNIYSQFRPSLENVDPTTELHIQRPRVVTTAQ</sequence>
<evidence type="ECO:0000313" key="2">
    <source>
        <dbReference type="Proteomes" id="UP000515165"/>
    </source>
</evidence>
<dbReference type="Proteomes" id="UP000515165">
    <property type="component" value="Chromosome 10"/>
</dbReference>
<proteinExistence type="predicted"/>
<dbReference type="RefSeq" id="XP_035578367.1">
    <property type="nucleotide sequence ID" value="XM_035722474.1"/>
</dbReference>
<dbReference type="AlphaFoldDB" id="A0A6P9FCV4"/>
<evidence type="ECO:0000256" key="1">
    <source>
        <dbReference type="SAM" id="MobiDB-lite"/>
    </source>
</evidence>
<feature type="region of interest" description="Disordered" evidence="1">
    <location>
        <begin position="1"/>
        <end position="70"/>
    </location>
</feature>
<feature type="compositionally biased region" description="Basic residues" evidence="1">
    <location>
        <begin position="1"/>
        <end position="12"/>
    </location>
</feature>
<reference evidence="3" key="1">
    <citation type="submission" date="2025-08" db="UniProtKB">
        <authorList>
            <consortium name="RefSeq"/>
        </authorList>
    </citation>
    <scope>IDENTIFICATION</scope>
    <source>
        <tissue evidence="3">Blood</tissue>
    </source>
</reference>
<keyword evidence="2" id="KW-1185">Reference proteome</keyword>
<gene>
    <name evidence="3" type="primary">LOC113932967</name>
</gene>